<dbReference type="GO" id="GO:0009103">
    <property type="term" value="P:lipopolysaccharide biosynthetic process"/>
    <property type="evidence" value="ECO:0007669"/>
    <property type="project" value="UniProtKB-ARBA"/>
</dbReference>
<accession>A0A7K1S8F3</accession>
<feature type="transmembrane region" description="Helical" evidence="8">
    <location>
        <begin position="216"/>
        <end position="249"/>
    </location>
</feature>
<feature type="transmembrane region" description="Helical" evidence="8">
    <location>
        <begin position="370"/>
        <end position="387"/>
    </location>
</feature>
<comment type="caution">
    <text evidence="9">The sequence shown here is derived from an EMBL/GenBank/DDBJ whole genome shotgun (WGS) entry which is preliminary data.</text>
</comment>
<gene>
    <name evidence="9" type="ORF">GO755_08615</name>
</gene>
<protein>
    <recommendedName>
        <fullName evidence="11">Glycosyltransferase RgtA/B/C/D-like domain-containing protein</fullName>
    </recommendedName>
</protein>
<dbReference type="AlphaFoldDB" id="A0A7K1S8F3"/>
<organism evidence="9 10">
    <name type="scientific">Spirosoma arboris</name>
    <dbReference type="NCBI Taxonomy" id="2682092"/>
    <lineage>
        <taxon>Bacteria</taxon>
        <taxon>Pseudomonadati</taxon>
        <taxon>Bacteroidota</taxon>
        <taxon>Cytophagia</taxon>
        <taxon>Cytophagales</taxon>
        <taxon>Cytophagaceae</taxon>
        <taxon>Spirosoma</taxon>
    </lineage>
</organism>
<feature type="transmembrane region" description="Helical" evidence="8">
    <location>
        <begin position="479"/>
        <end position="504"/>
    </location>
</feature>
<reference evidence="9 10" key="1">
    <citation type="submission" date="2019-12" db="EMBL/GenBank/DDBJ databases">
        <title>Spirosoma sp. HMF4905 genome sequencing and assembly.</title>
        <authorList>
            <person name="Kang H."/>
            <person name="Cha I."/>
            <person name="Kim H."/>
            <person name="Joh K."/>
        </authorList>
    </citation>
    <scope>NUCLEOTIDE SEQUENCE [LARGE SCALE GENOMIC DNA]</scope>
    <source>
        <strain evidence="9 10">HMF4905</strain>
    </source>
</reference>
<evidence type="ECO:0008006" key="11">
    <source>
        <dbReference type="Google" id="ProtNLM"/>
    </source>
</evidence>
<feature type="transmembrane region" description="Helical" evidence="8">
    <location>
        <begin position="115"/>
        <end position="133"/>
    </location>
</feature>
<evidence type="ECO:0000313" key="10">
    <source>
        <dbReference type="Proteomes" id="UP000436006"/>
    </source>
</evidence>
<dbReference type="RefSeq" id="WP_157584352.1">
    <property type="nucleotide sequence ID" value="NZ_WPIN01000003.1"/>
</dbReference>
<feature type="transmembrane region" description="Helical" evidence="8">
    <location>
        <begin position="454"/>
        <end position="473"/>
    </location>
</feature>
<evidence type="ECO:0000256" key="5">
    <source>
        <dbReference type="ARBA" id="ARBA00022692"/>
    </source>
</evidence>
<dbReference type="EMBL" id="WPIN01000003">
    <property type="protein sequence ID" value="MVM30093.1"/>
    <property type="molecule type" value="Genomic_DNA"/>
</dbReference>
<proteinExistence type="predicted"/>
<evidence type="ECO:0000256" key="1">
    <source>
        <dbReference type="ARBA" id="ARBA00004651"/>
    </source>
</evidence>
<evidence type="ECO:0000256" key="6">
    <source>
        <dbReference type="ARBA" id="ARBA00022989"/>
    </source>
</evidence>
<name>A0A7K1S8F3_9BACT</name>
<feature type="transmembrane region" description="Helical" evidence="8">
    <location>
        <begin position="394"/>
        <end position="412"/>
    </location>
</feature>
<dbReference type="PANTHER" id="PTHR33908:SF11">
    <property type="entry name" value="MEMBRANE PROTEIN"/>
    <property type="match status" value="1"/>
</dbReference>
<keyword evidence="10" id="KW-1185">Reference proteome</keyword>
<evidence type="ECO:0000256" key="3">
    <source>
        <dbReference type="ARBA" id="ARBA00022676"/>
    </source>
</evidence>
<dbReference type="GO" id="GO:0005886">
    <property type="term" value="C:plasma membrane"/>
    <property type="evidence" value="ECO:0007669"/>
    <property type="project" value="UniProtKB-SubCell"/>
</dbReference>
<evidence type="ECO:0000256" key="4">
    <source>
        <dbReference type="ARBA" id="ARBA00022679"/>
    </source>
</evidence>
<evidence type="ECO:0000256" key="8">
    <source>
        <dbReference type="SAM" id="Phobius"/>
    </source>
</evidence>
<dbReference type="GO" id="GO:0016763">
    <property type="term" value="F:pentosyltransferase activity"/>
    <property type="evidence" value="ECO:0007669"/>
    <property type="project" value="TreeGrafter"/>
</dbReference>
<comment type="subcellular location">
    <subcellularLocation>
        <location evidence="1">Cell membrane</location>
        <topology evidence="1">Multi-pass membrane protein</topology>
    </subcellularLocation>
</comment>
<sequence length="615" mass="69170">MSVQLSRNCLILLGALLVLALGLRLYRVGTYGIYFDEKSTLLISQGVCLEGANQKDVFSKPYFTPAEFWKPKTINDFIEADIRGDIGNSPAYYGVLWLWLKVFGLSDASLRMPSVIFSVLIVWLLFVFVRRHFLPEKRDVGPSNPNSLTSVEKLALASAAIATIEPFFVAYSHIARNYSMTFFLTLLATHIFLLIQERIRSSTRNSLSSVTPSLPWLYLAYGAVFVTAVLSHYLAITVFLCHGLYALLYLRNSRAWVTLGLTAAVGLGLISLWFFFGGGTYTFYILEEQKNFYRNLALTNPLNNGFGIILPATIPNITVRAIPVFSDLFIITNGLSQTLSNIQNSLLALGLGVSSTLVMHRYFSTSKPPVWVYAAVTVLLLAGIPFYTMQPARLLVLSIAIPFVYLIARYVIDQTDTYQKRFVVLLVLLAFIPTLFLLFMAWRSGHTYGITQRYSGFSFPYVCILVALGLYQLTSLRWWFSLPIAAVLLIQTGHIALTLGNIYADTSPKYTLFGTPRIANPYQSSAQQLTQLYAPGDTILYPNKKRIIFSKKNDTTFSPVSLYDAQLVNVYLPKDAHYIQRVDPNERDRIVLVKGNSDKKITIFDFQGNTFRYGD</sequence>
<feature type="transmembrane region" description="Helical" evidence="8">
    <location>
        <begin position="424"/>
        <end position="442"/>
    </location>
</feature>
<keyword evidence="4" id="KW-0808">Transferase</keyword>
<dbReference type="InterPro" id="IPR050297">
    <property type="entry name" value="LipidA_mod_glycosyltrf_83"/>
</dbReference>
<keyword evidence="5 8" id="KW-0812">Transmembrane</keyword>
<keyword evidence="2" id="KW-1003">Cell membrane</keyword>
<keyword evidence="6 8" id="KW-1133">Transmembrane helix</keyword>
<feature type="transmembrane region" description="Helical" evidence="8">
    <location>
        <begin position="178"/>
        <end position="195"/>
    </location>
</feature>
<evidence type="ECO:0000313" key="9">
    <source>
        <dbReference type="EMBL" id="MVM30093.1"/>
    </source>
</evidence>
<evidence type="ECO:0000256" key="2">
    <source>
        <dbReference type="ARBA" id="ARBA00022475"/>
    </source>
</evidence>
<feature type="transmembrane region" description="Helical" evidence="8">
    <location>
        <begin position="255"/>
        <end position="286"/>
    </location>
</feature>
<dbReference type="Proteomes" id="UP000436006">
    <property type="component" value="Unassembled WGS sequence"/>
</dbReference>
<evidence type="ECO:0000256" key="7">
    <source>
        <dbReference type="ARBA" id="ARBA00023136"/>
    </source>
</evidence>
<keyword evidence="3" id="KW-0328">Glycosyltransferase</keyword>
<dbReference type="PANTHER" id="PTHR33908">
    <property type="entry name" value="MANNOSYLTRANSFERASE YKCB-RELATED"/>
    <property type="match status" value="1"/>
</dbReference>
<keyword evidence="7 8" id="KW-0472">Membrane</keyword>